<dbReference type="EMBL" id="JANIPJ010000018">
    <property type="protein sequence ID" value="MCR2806586.1"/>
    <property type="molecule type" value="Genomic_DNA"/>
</dbReference>
<dbReference type="PANTHER" id="PTHR32266:SF12">
    <property type="entry name" value="NICOTIANAMINE SYNTHASE 3"/>
    <property type="match status" value="1"/>
</dbReference>
<comment type="caution">
    <text evidence="3">The sequence shown here is derived from an EMBL/GenBank/DDBJ whole genome shotgun (WGS) entry which is preliminary data.</text>
</comment>
<proteinExistence type="predicted"/>
<evidence type="ECO:0000313" key="3">
    <source>
        <dbReference type="EMBL" id="MCR2806586.1"/>
    </source>
</evidence>
<evidence type="ECO:0000256" key="2">
    <source>
        <dbReference type="ARBA" id="ARBA00022691"/>
    </source>
</evidence>
<dbReference type="SUPFAM" id="SSF53335">
    <property type="entry name" value="S-adenosyl-L-methionine-dependent methyltransferases"/>
    <property type="match status" value="1"/>
</dbReference>
<keyword evidence="1" id="KW-0808">Transferase</keyword>
<dbReference type="GO" id="GO:0030418">
    <property type="term" value="P:nicotianamine biosynthetic process"/>
    <property type="evidence" value="ECO:0007669"/>
    <property type="project" value="InterPro"/>
</dbReference>
<accession>A0A9X2SAR1</accession>
<keyword evidence="4" id="KW-1185">Reference proteome</keyword>
<sequence>MITIDNIKLKMIEYCDKFEQLSRACEPSDQYGVELEVLLNDFSHFVTKEANKEAWEELDAQEELNDLSCTIERIRATSAACVAMMEKHRAIRLRSGNAEIADYFRNIEACIETEFGSFSVAPESKVLLIGSGAFPMTPLLIARRTGAEVVGIDIDEDAVALGREVVAKLGEGLNIRLEHASAEHFAYTGEATHIIFSSTVGLKYELLDQLHALTVPHVVVAMRYGNGLKSLFNYPMREIDGAKWRLTERILRADQVFDVALYTKTAGEEG</sequence>
<evidence type="ECO:0000256" key="1">
    <source>
        <dbReference type="ARBA" id="ARBA00022679"/>
    </source>
</evidence>
<evidence type="ECO:0000313" key="4">
    <source>
        <dbReference type="Proteomes" id="UP001141950"/>
    </source>
</evidence>
<dbReference type="CDD" id="cd02440">
    <property type="entry name" value="AdoMet_MTases"/>
    <property type="match status" value="1"/>
</dbReference>
<keyword evidence="3" id="KW-0489">Methyltransferase</keyword>
<dbReference type="Gene3D" id="3.40.50.150">
    <property type="entry name" value="Vaccinia Virus protein VP39"/>
    <property type="match status" value="1"/>
</dbReference>
<dbReference type="RefSeq" id="WP_257450190.1">
    <property type="nucleotide sequence ID" value="NZ_JANIPJ010000018.1"/>
</dbReference>
<dbReference type="InterPro" id="IPR029063">
    <property type="entry name" value="SAM-dependent_MTases_sf"/>
</dbReference>
<gene>
    <name evidence="3" type="ORF">NQZ67_22135</name>
</gene>
<dbReference type="Proteomes" id="UP001141950">
    <property type="component" value="Unassembled WGS sequence"/>
</dbReference>
<dbReference type="GO" id="GO:0032259">
    <property type="term" value="P:methylation"/>
    <property type="evidence" value="ECO:0007669"/>
    <property type="project" value="UniProtKB-KW"/>
</dbReference>
<protein>
    <submittedName>
        <fullName evidence="3">SAM-dependent methyltransferase</fullName>
    </submittedName>
</protein>
<reference evidence="3" key="1">
    <citation type="submission" date="2022-08" db="EMBL/GenBank/DDBJ databases">
        <title>The genomic sequence of strain Paenibacillus sp. SCIV0701.</title>
        <authorList>
            <person name="Zhao H."/>
        </authorList>
    </citation>
    <scope>NUCLEOTIDE SEQUENCE</scope>
    <source>
        <strain evidence="3">SCIV0701</strain>
    </source>
</reference>
<dbReference type="InterPro" id="IPR004298">
    <property type="entry name" value="Nicotian_synth"/>
</dbReference>
<keyword evidence="2" id="KW-0949">S-adenosyl-L-methionine</keyword>
<dbReference type="PANTHER" id="PTHR32266">
    <property type="entry name" value="NICOTIANAMINE SYNTHASE 3"/>
    <property type="match status" value="1"/>
</dbReference>
<dbReference type="AlphaFoldDB" id="A0A9X2SAR1"/>
<dbReference type="Pfam" id="PF03059">
    <property type="entry name" value="NAS"/>
    <property type="match status" value="1"/>
</dbReference>
<dbReference type="GO" id="GO:0030410">
    <property type="term" value="F:nicotianamine synthase activity"/>
    <property type="evidence" value="ECO:0007669"/>
    <property type="project" value="InterPro"/>
</dbReference>
<organism evidence="3 4">
    <name type="scientific">Paenibacillus soyae</name>
    <dbReference type="NCBI Taxonomy" id="2969249"/>
    <lineage>
        <taxon>Bacteria</taxon>
        <taxon>Bacillati</taxon>
        <taxon>Bacillota</taxon>
        <taxon>Bacilli</taxon>
        <taxon>Bacillales</taxon>
        <taxon>Paenibacillaceae</taxon>
        <taxon>Paenibacillus</taxon>
    </lineage>
</organism>
<name>A0A9X2SAR1_9BACL</name>
<dbReference type="GO" id="GO:0008168">
    <property type="term" value="F:methyltransferase activity"/>
    <property type="evidence" value="ECO:0007669"/>
    <property type="project" value="UniProtKB-KW"/>
</dbReference>